<dbReference type="Proteomes" id="UP001176941">
    <property type="component" value="Chromosome 28"/>
</dbReference>
<reference evidence="2" key="1">
    <citation type="submission" date="2023-04" db="EMBL/GenBank/DDBJ databases">
        <authorList>
            <consortium name="ELIXIR-Norway"/>
        </authorList>
    </citation>
    <scope>NUCLEOTIDE SEQUENCE [LARGE SCALE GENOMIC DNA]</scope>
</reference>
<evidence type="ECO:0000313" key="2">
    <source>
        <dbReference type="EMBL" id="CAI9168947.1"/>
    </source>
</evidence>
<proteinExistence type="predicted"/>
<name>A0ABN8Z4X9_RANTA</name>
<protein>
    <submittedName>
        <fullName evidence="2">Uncharacterized protein</fullName>
    </submittedName>
</protein>
<feature type="compositionally biased region" description="Basic and acidic residues" evidence="1">
    <location>
        <begin position="113"/>
        <end position="133"/>
    </location>
</feature>
<dbReference type="EMBL" id="OX459964">
    <property type="protein sequence ID" value="CAI9168947.1"/>
    <property type="molecule type" value="Genomic_DNA"/>
</dbReference>
<organism evidence="2 3">
    <name type="scientific">Rangifer tarandus platyrhynchus</name>
    <name type="common">Svalbard reindeer</name>
    <dbReference type="NCBI Taxonomy" id="3082113"/>
    <lineage>
        <taxon>Eukaryota</taxon>
        <taxon>Metazoa</taxon>
        <taxon>Chordata</taxon>
        <taxon>Craniata</taxon>
        <taxon>Vertebrata</taxon>
        <taxon>Euteleostomi</taxon>
        <taxon>Mammalia</taxon>
        <taxon>Eutheria</taxon>
        <taxon>Laurasiatheria</taxon>
        <taxon>Artiodactyla</taxon>
        <taxon>Ruminantia</taxon>
        <taxon>Pecora</taxon>
        <taxon>Cervidae</taxon>
        <taxon>Odocoileinae</taxon>
        <taxon>Rangifer</taxon>
    </lineage>
</organism>
<feature type="compositionally biased region" description="Low complexity" evidence="1">
    <location>
        <begin position="57"/>
        <end position="75"/>
    </location>
</feature>
<sequence length="246" mass="27140">MVLWGAPSCPGWKGGGRDAIPAAEPLEGQGETPHSRGSLRRRKVQARCVRVRAALQRASSPPGGSGRSYSRARPPAHSPPGAAHQRRGMPGIAPAHSRASLVRSPWSVPPPEGPRRGDEASQEGNGRDAGRGAERRRRRRREFAGSRLSEPRCPQRPTWAFLVRVSPRYRTPAPGTPRPPGRRTGRPPMGRRASMVFKWIRPLLAPSLSREAVPPPRVGFKYREFLQAPREQRLRKATRSSVGRTI</sequence>
<gene>
    <name evidence="2" type="ORF">MRATA1EN1_LOCUS17909</name>
</gene>
<feature type="region of interest" description="Disordered" evidence="1">
    <location>
        <begin position="1"/>
        <end position="191"/>
    </location>
</feature>
<keyword evidence="3" id="KW-1185">Reference proteome</keyword>
<evidence type="ECO:0000313" key="3">
    <source>
        <dbReference type="Proteomes" id="UP001176941"/>
    </source>
</evidence>
<evidence type="ECO:0000256" key="1">
    <source>
        <dbReference type="SAM" id="MobiDB-lite"/>
    </source>
</evidence>
<accession>A0ABN8Z4X9</accession>